<accession>A0A427AIS4</accession>
<dbReference type="AlphaFoldDB" id="A0A427AIS4"/>
<proteinExistence type="predicted"/>
<dbReference type="EMBL" id="AMZH03002291">
    <property type="protein sequence ID" value="RRT76100.1"/>
    <property type="molecule type" value="Genomic_DNA"/>
</dbReference>
<feature type="compositionally biased region" description="Basic and acidic residues" evidence="1">
    <location>
        <begin position="112"/>
        <end position="124"/>
    </location>
</feature>
<feature type="region of interest" description="Disordered" evidence="1">
    <location>
        <begin position="102"/>
        <end position="133"/>
    </location>
</feature>
<reference evidence="2 3" key="1">
    <citation type="journal article" date="2014" name="Agronomy (Basel)">
        <title>A Draft Genome Sequence for Ensete ventricosum, the Drought-Tolerant Tree Against Hunger.</title>
        <authorList>
            <person name="Harrison J."/>
            <person name="Moore K.A."/>
            <person name="Paszkiewicz K."/>
            <person name="Jones T."/>
            <person name="Grant M."/>
            <person name="Ambacheew D."/>
            <person name="Muzemil S."/>
            <person name="Studholme D.J."/>
        </authorList>
    </citation>
    <scope>NUCLEOTIDE SEQUENCE [LARGE SCALE GENOMIC DNA]</scope>
</reference>
<feature type="region of interest" description="Disordered" evidence="1">
    <location>
        <begin position="168"/>
        <end position="189"/>
    </location>
</feature>
<dbReference type="PANTHER" id="PTHR34789:SF1">
    <property type="entry name" value="EXPRESSED PROTEIN"/>
    <property type="match status" value="1"/>
</dbReference>
<comment type="caution">
    <text evidence="2">The sequence shown here is derived from an EMBL/GenBank/DDBJ whole genome shotgun (WGS) entry which is preliminary data.</text>
</comment>
<protein>
    <recommendedName>
        <fullName evidence="4">Glycine-rich protein</fullName>
    </recommendedName>
</protein>
<sequence>MDVGVEANGMSVAAWNELWKGRVLCYLLLLTQETKASDKDRKDLWGRQGNSQPVYFPEGGGGGEVEVEVEGGGQITQEREAPMASGIFSFYEMHGLQAKRRWTPSLLPNSQDKSKTERAAEEPSKRRRRKSSEPIMERTSRLFVFLLLLLLAAASSTSSAARDLESELAKGKGKGQGGGGGGSGIPEFGADPGGYFGPGSGFNIPGFGGGWGAGYGGPTGGYSRRGVVRPLVVCSEKGPCYKKRLTCPAKCFSSFSHSGKGYGSGGGGGGCTIDCKKRCVAYC</sequence>
<gene>
    <name evidence="2" type="ORF">B296_00004575</name>
</gene>
<evidence type="ECO:0000256" key="1">
    <source>
        <dbReference type="SAM" id="MobiDB-lite"/>
    </source>
</evidence>
<evidence type="ECO:0008006" key="4">
    <source>
        <dbReference type="Google" id="ProtNLM"/>
    </source>
</evidence>
<feature type="region of interest" description="Disordered" evidence="1">
    <location>
        <begin position="38"/>
        <end position="61"/>
    </location>
</feature>
<feature type="compositionally biased region" description="Gly residues" evidence="1">
    <location>
        <begin position="174"/>
        <end position="184"/>
    </location>
</feature>
<dbReference type="Proteomes" id="UP000287651">
    <property type="component" value="Unassembled WGS sequence"/>
</dbReference>
<dbReference type="PANTHER" id="PTHR34789">
    <property type="entry name" value="EXPRESSED PROTEIN"/>
    <property type="match status" value="1"/>
</dbReference>
<evidence type="ECO:0000313" key="2">
    <source>
        <dbReference type="EMBL" id="RRT76100.1"/>
    </source>
</evidence>
<evidence type="ECO:0000313" key="3">
    <source>
        <dbReference type="Proteomes" id="UP000287651"/>
    </source>
</evidence>
<name>A0A427AIS4_ENSVE</name>
<organism evidence="2 3">
    <name type="scientific">Ensete ventricosum</name>
    <name type="common">Abyssinian banana</name>
    <name type="synonym">Musa ensete</name>
    <dbReference type="NCBI Taxonomy" id="4639"/>
    <lineage>
        <taxon>Eukaryota</taxon>
        <taxon>Viridiplantae</taxon>
        <taxon>Streptophyta</taxon>
        <taxon>Embryophyta</taxon>
        <taxon>Tracheophyta</taxon>
        <taxon>Spermatophyta</taxon>
        <taxon>Magnoliopsida</taxon>
        <taxon>Liliopsida</taxon>
        <taxon>Zingiberales</taxon>
        <taxon>Musaceae</taxon>
        <taxon>Ensete</taxon>
    </lineage>
</organism>